<organism evidence="9 10">
    <name type="scientific">Petrolisthes manimaculis</name>
    <dbReference type="NCBI Taxonomy" id="1843537"/>
    <lineage>
        <taxon>Eukaryota</taxon>
        <taxon>Metazoa</taxon>
        <taxon>Ecdysozoa</taxon>
        <taxon>Arthropoda</taxon>
        <taxon>Crustacea</taxon>
        <taxon>Multicrustacea</taxon>
        <taxon>Malacostraca</taxon>
        <taxon>Eumalacostraca</taxon>
        <taxon>Eucarida</taxon>
        <taxon>Decapoda</taxon>
        <taxon>Pleocyemata</taxon>
        <taxon>Anomura</taxon>
        <taxon>Galatheoidea</taxon>
        <taxon>Porcellanidae</taxon>
        <taxon>Petrolisthes</taxon>
    </lineage>
</organism>
<feature type="region of interest" description="Disordered" evidence="7">
    <location>
        <begin position="1"/>
        <end position="58"/>
    </location>
</feature>
<dbReference type="Gene3D" id="1.10.10.60">
    <property type="entry name" value="Homeodomain-like"/>
    <property type="match status" value="1"/>
</dbReference>
<evidence type="ECO:0000256" key="6">
    <source>
        <dbReference type="RuleBase" id="RU000682"/>
    </source>
</evidence>
<dbReference type="PROSITE" id="PS50071">
    <property type="entry name" value="HOMEOBOX_2"/>
    <property type="match status" value="1"/>
</dbReference>
<evidence type="ECO:0000256" key="4">
    <source>
        <dbReference type="ARBA" id="ARBA00023242"/>
    </source>
</evidence>
<dbReference type="AlphaFoldDB" id="A0AAE1UKI9"/>
<dbReference type="InterPro" id="IPR001356">
    <property type="entry name" value="HD"/>
</dbReference>
<evidence type="ECO:0000256" key="5">
    <source>
        <dbReference type="PROSITE-ProRule" id="PRU00108"/>
    </source>
</evidence>
<dbReference type="PANTHER" id="PTHR24333:SF5">
    <property type="entry name" value="VENT HOMEOBOX"/>
    <property type="match status" value="1"/>
</dbReference>
<dbReference type="PANTHER" id="PTHR24333">
    <property type="entry name" value="HOMEO BOX HB9 LIKE A-RELATED"/>
    <property type="match status" value="1"/>
</dbReference>
<keyword evidence="4 5" id="KW-0539">Nucleus</keyword>
<keyword evidence="10" id="KW-1185">Reference proteome</keyword>
<gene>
    <name evidence="9" type="ORF">Pmani_005453</name>
</gene>
<feature type="region of interest" description="Disordered" evidence="7">
    <location>
        <begin position="92"/>
        <end position="130"/>
    </location>
</feature>
<evidence type="ECO:0000256" key="2">
    <source>
        <dbReference type="ARBA" id="ARBA00023125"/>
    </source>
</evidence>
<proteinExistence type="predicted"/>
<dbReference type="InterPro" id="IPR009057">
    <property type="entry name" value="Homeodomain-like_sf"/>
</dbReference>
<evidence type="ECO:0000313" key="9">
    <source>
        <dbReference type="EMBL" id="KAK4323871.1"/>
    </source>
</evidence>
<evidence type="ECO:0000259" key="8">
    <source>
        <dbReference type="PROSITE" id="PS50071"/>
    </source>
</evidence>
<dbReference type="InterPro" id="IPR017970">
    <property type="entry name" value="Homeobox_CS"/>
</dbReference>
<feature type="compositionally biased region" description="Low complexity" evidence="7">
    <location>
        <begin position="7"/>
        <end position="18"/>
    </location>
</feature>
<dbReference type="SUPFAM" id="SSF46689">
    <property type="entry name" value="Homeodomain-like"/>
    <property type="match status" value="1"/>
</dbReference>
<reference evidence="9" key="1">
    <citation type="submission" date="2023-11" db="EMBL/GenBank/DDBJ databases">
        <title>Genome assemblies of two species of porcelain crab, Petrolisthes cinctipes and Petrolisthes manimaculis (Anomura: Porcellanidae).</title>
        <authorList>
            <person name="Angst P."/>
        </authorList>
    </citation>
    <scope>NUCLEOTIDE SEQUENCE</scope>
    <source>
        <strain evidence="9">PB745_02</strain>
        <tissue evidence="9">Gill</tissue>
    </source>
</reference>
<feature type="compositionally biased region" description="Basic and acidic residues" evidence="7">
    <location>
        <begin position="290"/>
        <end position="299"/>
    </location>
</feature>
<dbReference type="Proteomes" id="UP001292094">
    <property type="component" value="Unassembled WGS sequence"/>
</dbReference>
<dbReference type="GO" id="GO:0005634">
    <property type="term" value="C:nucleus"/>
    <property type="evidence" value="ECO:0007669"/>
    <property type="project" value="UniProtKB-SubCell"/>
</dbReference>
<keyword evidence="3 5" id="KW-0371">Homeobox</keyword>
<dbReference type="CDD" id="cd00086">
    <property type="entry name" value="homeodomain"/>
    <property type="match status" value="1"/>
</dbReference>
<dbReference type="InterPro" id="IPR050848">
    <property type="entry name" value="Homeobox_TF"/>
</dbReference>
<feature type="domain" description="Homeobox" evidence="8">
    <location>
        <begin position="119"/>
        <end position="179"/>
    </location>
</feature>
<protein>
    <recommendedName>
        <fullName evidence="8">Homeobox domain-containing protein</fullName>
    </recommendedName>
</protein>
<comment type="subcellular location">
    <subcellularLocation>
        <location evidence="1 5 6">Nucleus</location>
    </subcellularLocation>
</comment>
<accession>A0AAE1UKI9</accession>
<dbReference type="GO" id="GO:0000981">
    <property type="term" value="F:DNA-binding transcription factor activity, RNA polymerase II-specific"/>
    <property type="evidence" value="ECO:0007669"/>
    <property type="project" value="InterPro"/>
</dbReference>
<feature type="DNA-binding region" description="Homeobox" evidence="5">
    <location>
        <begin position="121"/>
        <end position="180"/>
    </location>
</feature>
<evidence type="ECO:0000256" key="3">
    <source>
        <dbReference type="ARBA" id="ARBA00023155"/>
    </source>
</evidence>
<evidence type="ECO:0000313" key="10">
    <source>
        <dbReference type="Proteomes" id="UP001292094"/>
    </source>
</evidence>
<dbReference type="InterPro" id="IPR020479">
    <property type="entry name" value="HD_metazoa"/>
</dbReference>
<comment type="caution">
    <text evidence="9">The sequence shown here is derived from an EMBL/GenBank/DDBJ whole genome shotgun (WGS) entry which is preliminary data.</text>
</comment>
<evidence type="ECO:0000256" key="1">
    <source>
        <dbReference type="ARBA" id="ARBA00004123"/>
    </source>
</evidence>
<dbReference type="EMBL" id="JAWZYT010000408">
    <property type="protein sequence ID" value="KAK4323871.1"/>
    <property type="molecule type" value="Genomic_DNA"/>
</dbReference>
<name>A0AAE1UKI9_9EUCA</name>
<dbReference type="SMART" id="SM00389">
    <property type="entry name" value="HOX"/>
    <property type="match status" value="1"/>
</dbReference>
<dbReference type="GO" id="GO:0003677">
    <property type="term" value="F:DNA binding"/>
    <property type="evidence" value="ECO:0007669"/>
    <property type="project" value="UniProtKB-UniRule"/>
</dbReference>
<keyword evidence="2 5" id="KW-0238">DNA-binding</keyword>
<evidence type="ECO:0000256" key="7">
    <source>
        <dbReference type="SAM" id="MobiDB-lite"/>
    </source>
</evidence>
<feature type="region of interest" description="Disordered" evidence="7">
    <location>
        <begin position="276"/>
        <end position="371"/>
    </location>
</feature>
<feature type="compositionally biased region" description="Pro residues" evidence="7">
    <location>
        <begin position="329"/>
        <end position="348"/>
    </location>
</feature>
<feature type="compositionally biased region" description="Gly residues" evidence="7">
    <location>
        <begin position="19"/>
        <end position="28"/>
    </location>
</feature>
<dbReference type="PRINTS" id="PR00024">
    <property type="entry name" value="HOMEOBOX"/>
</dbReference>
<dbReference type="PROSITE" id="PS00027">
    <property type="entry name" value="HOMEOBOX_1"/>
    <property type="match status" value="1"/>
</dbReference>
<dbReference type="Pfam" id="PF00046">
    <property type="entry name" value="Homeodomain"/>
    <property type="match status" value="1"/>
</dbReference>
<sequence>MTVEVCGRVSVPSRSPGGSSHGEGGGPFDDGHSEGRVSSSASPLARDTTEPTVNRPKFMITDILAQRGPSQATQDEDQVEGGAATISSAGDHMKSFSTQDDDSTQHHDDNSNDLSHVSKKQRKARTAFTDNQLQTLEKSFERQKYLSVQDRMELAAKLNLTDTQVKTWYQNRRTKWKRQTAVGLELLAEAGNYAALQRLYGPSYGWPYPPQPSTAAAAAAAAALVPAAASVDLYYRQAAAAAALQKPLAYRLYPPGLPILPQVTSDPLRDAFRPEAMRPGFRLDSTPDLLKGDPEKMEGRIYPLDSRLGSPLSRETEDDPPVMKNITRPIPPLLPASPSPSPSPPHCPSPTDLRAYTSAGGSDQMAGQPHL</sequence>